<evidence type="ECO:0000313" key="3">
    <source>
        <dbReference type="Proteomes" id="UP001153269"/>
    </source>
</evidence>
<dbReference type="Proteomes" id="UP001153269">
    <property type="component" value="Unassembled WGS sequence"/>
</dbReference>
<sequence>MGGTSTPRLNSTLSLLQRLRMTRSPLDGSVYERRFIGFMEEMTQLIARCVLCSLFSDRRRSRGGSQIQMKGPQCVCGAPTARGDTQSEVTAGLRRGQGNVDHTRRTETC</sequence>
<organism evidence="2 3">
    <name type="scientific">Pleuronectes platessa</name>
    <name type="common">European plaice</name>
    <dbReference type="NCBI Taxonomy" id="8262"/>
    <lineage>
        <taxon>Eukaryota</taxon>
        <taxon>Metazoa</taxon>
        <taxon>Chordata</taxon>
        <taxon>Craniata</taxon>
        <taxon>Vertebrata</taxon>
        <taxon>Euteleostomi</taxon>
        <taxon>Actinopterygii</taxon>
        <taxon>Neopterygii</taxon>
        <taxon>Teleostei</taxon>
        <taxon>Neoteleostei</taxon>
        <taxon>Acanthomorphata</taxon>
        <taxon>Carangaria</taxon>
        <taxon>Pleuronectiformes</taxon>
        <taxon>Pleuronectoidei</taxon>
        <taxon>Pleuronectidae</taxon>
        <taxon>Pleuronectes</taxon>
    </lineage>
</organism>
<feature type="region of interest" description="Disordered" evidence="1">
    <location>
        <begin position="78"/>
        <end position="109"/>
    </location>
</feature>
<proteinExistence type="predicted"/>
<comment type="caution">
    <text evidence="2">The sequence shown here is derived from an EMBL/GenBank/DDBJ whole genome shotgun (WGS) entry which is preliminary data.</text>
</comment>
<reference evidence="2" key="1">
    <citation type="submission" date="2020-03" db="EMBL/GenBank/DDBJ databases">
        <authorList>
            <person name="Weist P."/>
        </authorList>
    </citation>
    <scope>NUCLEOTIDE SEQUENCE</scope>
</reference>
<dbReference type="EMBL" id="CADEAL010004420">
    <property type="protein sequence ID" value="CAB1459167.1"/>
    <property type="molecule type" value="Genomic_DNA"/>
</dbReference>
<gene>
    <name evidence="2" type="ORF">PLEPLA_LOCUS47004</name>
</gene>
<accession>A0A9N7ZDI0</accession>
<keyword evidence="3" id="KW-1185">Reference proteome</keyword>
<protein>
    <submittedName>
        <fullName evidence="2">Uncharacterized protein</fullName>
    </submittedName>
</protein>
<name>A0A9N7ZDI0_PLEPL</name>
<evidence type="ECO:0000256" key="1">
    <source>
        <dbReference type="SAM" id="MobiDB-lite"/>
    </source>
</evidence>
<evidence type="ECO:0000313" key="2">
    <source>
        <dbReference type="EMBL" id="CAB1459167.1"/>
    </source>
</evidence>
<dbReference type="AlphaFoldDB" id="A0A9N7ZDI0"/>